<dbReference type="AlphaFoldDB" id="A0A0B2ST48"/>
<dbReference type="EMBL" id="KN640810">
    <property type="protein sequence ID" value="KHN47417.1"/>
    <property type="molecule type" value="Genomic_DNA"/>
</dbReference>
<dbReference type="Gene3D" id="2.40.50.140">
    <property type="entry name" value="Nucleic acid-binding proteins"/>
    <property type="match status" value="1"/>
</dbReference>
<feature type="non-terminal residue" evidence="1">
    <location>
        <position position="1"/>
    </location>
</feature>
<proteinExistence type="predicted"/>
<gene>
    <name evidence="1" type="ORF">glysoja_044972</name>
</gene>
<dbReference type="Proteomes" id="UP000053555">
    <property type="component" value="Unassembled WGS sequence"/>
</dbReference>
<reference evidence="1" key="1">
    <citation type="submission" date="2014-07" db="EMBL/GenBank/DDBJ databases">
        <title>Identification of a novel salt tolerance gene in wild soybean by whole-genome sequencing.</title>
        <authorList>
            <person name="Lam H.-M."/>
            <person name="Qi X."/>
            <person name="Li M.-W."/>
            <person name="Liu X."/>
            <person name="Xie M."/>
            <person name="Ni M."/>
            <person name="Xu X."/>
        </authorList>
    </citation>
    <scope>NUCLEOTIDE SEQUENCE [LARGE SCALE GENOMIC DNA]</scope>
    <source>
        <tissue evidence="1">Root</tissue>
    </source>
</reference>
<protein>
    <submittedName>
        <fullName evidence="1">Uncharacterized protein</fullName>
    </submittedName>
</protein>
<organism evidence="1">
    <name type="scientific">Glycine soja</name>
    <name type="common">Wild soybean</name>
    <dbReference type="NCBI Taxonomy" id="3848"/>
    <lineage>
        <taxon>Eukaryota</taxon>
        <taxon>Viridiplantae</taxon>
        <taxon>Streptophyta</taxon>
        <taxon>Embryophyta</taxon>
        <taxon>Tracheophyta</taxon>
        <taxon>Spermatophyta</taxon>
        <taxon>Magnoliopsida</taxon>
        <taxon>eudicotyledons</taxon>
        <taxon>Gunneridae</taxon>
        <taxon>Pentapetalae</taxon>
        <taxon>rosids</taxon>
        <taxon>fabids</taxon>
        <taxon>Fabales</taxon>
        <taxon>Fabaceae</taxon>
        <taxon>Papilionoideae</taxon>
        <taxon>50 kb inversion clade</taxon>
        <taxon>NPAAA clade</taxon>
        <taxon>indigoferoid/millettioid clade</taxon>
        <taxon>Phaseoleae</taxon>
        <taxon>Glycine</taxon>
        <taxon>Glycine subgen. Soja</taxon>
    </lineage>
</organism>
<name>A0A0B2ST48_GLYSO</name>
<evidence type="ECO:0000313" key="1">
    <source>
        <dbReference type="EMBL" id="KHN47417.1"/>
    </source>
</evidence>
<dbReference type="InterPro" id="IPR012340">
    <property type="entry name" value="NA-bd_OB-fold"/>
</dbReference>
<sequence>GSIMSCTLWESLTLEFKDCFDKHVSGLVVLLLSLAKIKEAKGTYSIAIQNSMYGSQIFVNTDMKEILEFKDRIDPECMCVTMTTISKLLVANGWIYDGCLKCNKKVDVEGSSFVCVGWVIRVQIQLQSKLCVVSWSNSILH</sequence>
<accession>A0A0B2ST48</accession>